<feature type="transmembrane region" description="Helical" evidence="1">
    <location>
        <begin position="20"/>
        <end position="43"/>
    </location>
</feature>
<proteinExistence type="predicted"/>
<sequence length="112" mass="11355">MAQKEVVLTRVSPMSAFRVALALSLVALVAWLVCVTILYLGLAAAGVWENVNSVIGGIGGDGIIGYGMVISLSALGGAVLALLTTALAPVGALIYNAVVDLFGGLVIEVQEN</sequence>
<gene>
    <name evidence="3" type="ORF">CFRA_00060</name>
</gene>
<dbReference type="Pfam" id="PF12089">
    <property type="entry name" value="DUF3566"/>
    <property type="match status" value="1"/>
</dbReference>
<dbReference type="RefSeq" id="WP_075662931.1">
    <property type="nucleotide sequence ID" value="NZ_CP009247.1"/>
</dbReference>
<organism evidence="3 4">
    <name type="scientific">Corynebacterium frankenforstense DSM 45800</name>
    <dbReference type="NCBI Taxonomy" id="1437875"/>
    <lineage>
        <taxon>Bacteria</taxon>
        <taxon>Bacillati</taxon>
        <taxon>Actinomycetota</taxon>
        <taxon>Actinomycetes</taxon>
        <taxon>Mycobacteriales</taxon>
        <taxon>Corynebacteriaceae</taxon>
        <taxon>Corynebacterium</taxon>
    </lineage>
</organism>
<evidence type="ECO:0000313" key="4">
    <source>
        <dbReference type="Proteomes" id="UP000185434"/>
    </source>
</evidence>
<evidence type="ECO:0000256" key="1">
    <source>
        <dbReference type="SAM" id="Phobius"/>
    </source>
</evidence>
<dbReference type="EMBL" id="CP009247">
    <property type="protein sequence ID" value="APT87963.1"/>
    <property type="molecule type" value="Genomic_DNA"/>
</dbReference>
<keyword evidence="1" id="KW-0472">Membrane</keyword>
<dbReference type="STRING" id="1437875.CFRA_00060"/>
<feature type="domain" description="DUF3566" evidence="2">
    <location>
        <begin position="4"/>
        <end position="110"/>
    </location>
</feature>
<feature type="transmembrane region" description="Helical" evidence="1">
    <location>
        <begin position="63"/>
        <end position="83"/>
    </location>
</feature>
<name>A0A1L7CQ48_9CORY</name>
<dbReference type="AlphaFoldDB" id="A0A1L7CQ48"/>
<evidence type="ECO:0000313" key="3">
    <source>
        <dbReference type="EMBL" id="APT87963.1"/>
    </source>
</evidence>
<accession>A0A1L7CQ48</accession>
<dbReference type="Proteomes" id="UP000185434">
    <property type="component" value="Chromosome"/>
</dbReference>
<protein>
    <submittedName>
        <fullName evidence="3">Membrane protein</fullName>
    </submittedName>
</protein>
<keyword evidence="1" id="KW-1133">Transmembrane helix</keyword>
<evidence type="ECO:0000259" key="2">
    <source>
        <dbReference type="Pfam" id="PF12089"/>
    </source>
</evidence>
<keyword evidence="4" id="KW-1185">Reference proteome</keyword>
<dbReference type="KEGG" id="cfk:CFRA_00060"/>
<reference evidence="3 4" key="1">
    <citation type="submission" date="2014-08" db="EMBL/GenBank/DDBJ databases">
        <title>Complete genome sequence of Corynebacterium frankenforstense ST18(T) (=DSM 45800(T)), isolated from raw cow milk.</title>
        <authorList>
            <person name="Ruckert C."/>
            <person name="Albersmeier A."/>
            <person name="Winkler A."/>
            <person name="Lipski A."/>
            <person name="Kalinowski J."/>
        </authorList>
    </citation>
    <scope>NUCLEOTIDE SEQUENCE [LARGE SCALE GENOMIC DNA]</scope>
    <source>
        <strain evidence="3 4">ST18</strain>
    </source>
</reference>
<keyword evidence="1" id="KW-0812">Transmembrane</keyword>
<dbReference type="InterPro" id="IPR021949">
    <property type="entry name" value="DUF3566_TM"/>
</dbReference>